<evidence type="ECO:0000313" key="2">
    <source>
        <dbReference type="EMBL" id="EPS60684.1"/>
    </source>
</evidence>
<reference evidence="2 3" key="1">
    <citation type="journal article" date="2013" name="BMC Genomics">
        <title>The miniature genome of a carnivorous plant Genlisea aurea contains a low number of genes and short non-coding sequences.</title>
        <authorList>
            <person name="Leushkin E.V."/>
            <person name="Sutormin R.A."/>
            <person name="Nabieva E.R."/>
            <person name="Penin A.A."/>
            <person name="Kondrashov A.S."/>
            <person name="Logacheva M.D."/>
        </authorList>
    </citation>
    <scope>NUCLEOTIDE SEQUENCE [LARGE SCALE GENOMIC DNA]</scope>
</reference>
<accession>S8C1V5</accession>
<gene>
    <name evidence="2" type="ORF">M569_14118</name>
</gene>
<organism evidence="2 3">
    <name type="scientific">Genlisea aurea</name>
    <dbReference type="NCBI Taxonomy" id="192259"/>
    <lineage>
        <taxon>Eukaryota</taxon>
        <taxon>Viridiplantae</taxon>
        <taxon>Streptophyta</taxon>
        <taxon>Embryophyta</taxon>
        <taxon>Tracheophyta</taxon>
        <taxon>Spermatophyta</taxon>
        <taxon>Magnoliopsida</taxon>
        <taxon>eudicotyledons</taxon>
        <taxon>Gunneridae</taxon>
        <taxon>Pentapetalae</taxon>
        <taxon>asterids</taxon>
        <taxon>lamiids</taxon>
        <taxon>Lamiales</taxon>
        <taxon>Lentibulariaceae</taxon>
        <taxon>Genlisea</taxon>
    </lineage>
</organism>
<dbReference type="AlphaFoldDB" id="S8C1V5"/>
<protein>
    <submittedName>
        <fullName evidence="2">Uncharacterized protein</fullName>
    </submittedName>
</protein>
<name>S8C1V5_9LAMI</name>
<comment type="caution">
    <text evidence="2">The sequence shown here is derived from an EMBL/GenBank/DDBJ whole genome shotgun (WGS) entry which is preliminary data.</text>
</comment>
<sequence>MDSERTEPNNFASSDSIPSVGGNATLQTQRRPRCGGANPVPAAPRRCKPSAGAFLVPRRQRWCVPIVARTVAVRQGLRRRTRFKIDRENLPQLRV</sequence>
<dbReference type="EMBL" id="AUSU01007370">
    <property type="protein sequence ID" value="EPS60684.1"/>
    <property type="molecule type" value="Genomic_DNA"/>
</dbReference>
<feature type="compositionally biased region" description="Polar residues" evidence="1">
    <location>
        <begin position="8"/>
        <end position="29"/>
    </location>
</feature>
<keyword evidence="3" id="KW-1185">Reference proteome</keyword>
<proteinExistence type="predicted"/>
<dbReference type="Proteomes" id="UP000015453">
    <property type="component" value="Unassembled WGS sequence"/>
</dbReference>
<evidence type="ECO:0000256" key="1">
    <source>
        <dbReference type="SAM" id="MobiDB-lite"/>
    </source>
</evidence>
<evidence type="ECO:0000313" key="3">
    <source>
        <dbReference type="Proteomes" id="UP000015453"/>
    </source>
</evidence>
<feature type="region of interest" description="Disordered" evidence="1">
    <location>
        <begin position="1"/>
        <end position="45"/>
    </location>
</feature>